<dbReference type="AlphaFoldDB" id="A0AAN8QMD7"/>
<organism evidence="2 3">
    <name type="scientific">Coregonus suidteri</name>
    <dbReference type="NCBI Taxonomy" id="861788"/>
    <lineage>
        <taxon>Eukaryota</taxon>
        <taxon>Metazoa</taxon>
        <taxon>Chordata</taxon>
        <taxon>Craniata</taxon>
        <taxon>Vertebrata</taxon>
        <taxon>Euteleostomi</taxon>
        <taxon>Actinopterygii</taxon>
        <taxon>Neopterygii</taxon>
        <taxon>Teleostei</taxon>
        <taxon>Protacanthopterygii</taxon>
        <taxon>Salmoniformes</taxon>
        <taxon>Salmonidae</taxon>
        <taxon>Coregoninae</taxon>
        <taxon>Coregonus</taxon>
    </lineage>
</organism>
<name>A0AAN8QMD7_9TELE</name>
<proteinExistence type="predicted"/>
<gene>
    <name evidence="2" type="ORF">J4Q44_G00203480</name>
</gene>
<dbReference type="EMBL" id="JAGTTL010000018">
    <property type="protein sequence ID" value="KAK6308885.1"/>
    <property type="molecule type" value="Genomic_DNA"/>
</dbReference>
<reference evidence="2 3" key="1">
    <citation type="submission" date="2021-04" db="EMBL/GenBank/DDBJ databases">
        <authorList>
            <person name="De Guttry C."/>
            <person name="Zahm M."/>
            <person name="Klopp C."/>
            <person name="Cabau C."/>
            <person name="Louis A."/>
            <person name="Berthelot C."/>
            <person name="Parey E."/>
            <person name="Roest Crollius H."/>
            <person name="Montfort J."/>
            <person name="Robinson-Rechavi M."/>
            <person name="Bucao C."/>
            <person name="Bouchez O."/>
            <person name="Gislard M."/>
            <person name="Lluch J."/>
            <person name="Milhes M."/>
            <person name="Lampietro C."/>
            <person name="Lopez Roques C."/>
            <person name="Donnadieu C."/>
            <person name="Braasch I."/>
            <person name="Desvignes T."/>
            <person name="Postlethwait J."/>
            <person name="Bobe J."/>
            <person name="Wedekind C."/>
            <person name="Guiguen Y."/>
        </authorList>
    </citation>
    <scope>NUCLEOTIDE SEQUENCE [LARGE SCALE GENOMIC DNA]</scope>
    <source>
        <strain evidence="2">Cs_M1</strain>
        <tissue evidence="2">Blood</tissue>
    </source>
</reference>
<protein>
    <recommendedName>
        <fullName evidence="1">MADF domain-containing protein</fullName>
    </recommendedName>
</protein>
<dbReference type="Pfam" id="PF10545">
    <property type="entry name" value="MADF_DNA_bdg"/>
    <property type="match status" value="1"/>
</dbReference>
<dbReference type="InterPro" id="IPR006578">
    <property type="entry name" value="MADF-dom"/>
</dbReference>
<evidence type="ECO:0000259" key="1">
    <source>
        <dbReference type="Pfam" id="PF10545"/>
    </source>
</evidence>
<sequence length="158" mass="18179">MSMSSLEERLCELLRHYENFSNPSMRLYSDEQAKDNIWKEISQNLNTDTDIKETLRKIWDRYVRNLKRVKEMWSGAAAGVCSTDCQTTGLASCSCETLSDRHQYARYGPSYQHATHRPGTPVLPALQLHQPPPHLPDPGRGRQLRILWTLTLCSGWMS</sequence>
<evidence type="ECO:0000313" key="3">
    <source>
        <dbReference type="Proteomes" id="UP001356427"/>
    </source>
</evidence>
<feature type="domain" description="MADF" evidence="1">
    <location>
        <begin position="10"/>
        <end position="70"/>
    </location>
</feature>
<accession>A0AAN8QMD7</accession>
<dbReference type="Proteomes" id="UP001356427">
    <property type="component" value="Unassembled WGS sequence"/>
</dbReference>
<comment type="caution">
    <text evidence="2">The sequence shown here is derived from an EMBL/GenBank/DDBJ whole genome shotgun (WGS) entry which is preliminary data.</text>
</comment>
<keyword evidence="3" id="KW-1185">Reference proteome</keyword>
<evidence type="ECO:0000313" key="2">
    <source>
        <dbReference type="EMBL" id="KAK6308885.1"/>
    </source>
</evidence>